<dbReference type="InterPro" id="IPR031248">
    <property type="entry name" value="RNF213"/>
</dbReference>
<dbReference type="Proteomes" id="UP000663844">
    <property type="component" value="Unassembled WGS sequence"/>
</dbReference>
<proteinExistence type="predicted"/>
<protein>
    <recommendedName>
        <fullName evidence="3">Dynein heavy chain hydrolytic ATP-binding dynein motor region domain-containing protein</fullName>
    </recommendedName>
</protein>
<evidence type="ECO:0000313" key="2">
    <source>
        <dbReference type="Proteomes" id="UP000663844"/>
    </source>
</evidence>
<feature type="non-terminal residue" evidence="1">
    <location>
        <position position="118"/>
    </location>
</feature>
<feature type="non-terminal residue" evidence="1">
    <location>
        <position position="1"/>
    </location>
</feature>
<name>A0A820J8J6_9BILA</name>
<dbReference type="EMBL" id="CAJOAZ010018023">
    <property type="protein sequence ID" value="CAF4321765.1"/>
    <property type="molecule type" value="Genomic_DNA"/>
</dbReference>
<evidence type="ECO:0008006" key="3">
    <source>
        <dbReference type="Google" id="ProtNLM"/>
    </source>
</evidence>
<organism evidence="1 2">
    <name type="scientific">Adineta steineri</name>
    <dbReference type="NCBI Taxonomy" id="433720"/>
    <lineage>
        <taxon>Eukaryota</taxon>
        <taxon>Metazoa</taxon>
        <taxon>Spiralia</taxon>
        <taxon>Gnathifera</taxon>
        <taxon>Rotifera</taxon>
        <taxon>Eurotatoria</taxon>
        <taxon>Bdelloidea</taxon>
        <taxon>Adinetida</taxon>
        <taxon>Adinetidae</taxon>
        <taxon>Adineta</taxon>
    </lineage>
</organism>
<dbReference type="PANTHER" id="PTHR22605">
    <property type="entry name" value="RZ-TYPE DOMAIN-CONTAINING PROTEIN"/>
    <property type="match status" value="1"/>
</dbReference>
<sequence length="118" mass="13276">DNHQRNDKKTPSREQLAEILCETIPDFDRVIDVELKKFVNTNNFVIPQGVAINQAVREHIFSIVVSIVTRTPLCIIGVPGQSKTLSFQIVLQNLQGSQLSLKPFCKRLPSIDPFFCLG</sequence>
<reference evidence="1" key="1">
    <citation type="submission" date="2021-02" db="EMBL/GenBank/DDBJ databases">
        <authorList>
            <person name="Nowell W R."/>
        </authorList>
    </citation>
    <scope>NUCLEOTIDE SEQUENCE</scope>
</reference>
<evidence type="ECO:0000313" key="1">
    <source>
        <dbReference type="EMBL" id="CAF4321765.1"/>
    </source>
</evidence>
<gene>
    <name evidence="1" type="ORF">OXD698_LOCUS47214</name>
</gene>
<accession>A0A820J8J6</accession>
<dbReference type="GO" id="GO:0016887">
    <property type="term" value="F:ATP hydrolysis activity"/>
    <property type="evidence" value="ECO:0007669"/>
    <property type="project" value="InterPro"/>
</dbReference>
<dbReference type="AlphaFoldDB" id="A0A820J8J6"/>
<comment type="caution">
    <text evidence="1">The sequence shown here is derived from an EMBL/GenBank/DDBJ whole genome shotgun (WGS) entry which is preliminary data.</text>
</comment>
<dbReference type="GO" id="GO:0004842">
    <property type="term" value="F:ubiquitin-protein transferase activity"/>
    <property type="evidence" value="ECO:0007669"/>
    <property type="project" value="InterPro"/>
</dbReference>
<dbReference type="PANTHER" id="PTHR22605:SF1">
    <property type="entry name" value="RZ-TYPE DOMAIN-CONTAINING PROTEIN"/>
    <property type="match status" value="1"/>
</dbReference>